<reference evidence="2" key="1">
    <citation type="submission" date="2013-12" db="EMBL/GenBank/DDBJ databases">
        <title>A Varibaculum cambriense genome reconstructed from a premature infant gut community with otherwise low bacterial novelty that shifts toward anaerobic metabolism during the third week of life.</title>
        <authorList>
            <person name="Brown C.T."/>
            <person name="Sharon I."/>
            <person name="Thomas B.C."/>
            <person name="Castelle C.J."/>
            <person name="Morowitz M.J."/>
            <person name="Banfield J.F."/>
        </authorList>
    </citation>
    <scope>NUCLEOTIDE SEQUENCE</scope>
</reference>
<dbReference type="AlphaFoldDB" id="W1XS76"/>
<sequence length="58" mass="6538">MVAIPLLFGRLTAADYEDNVAQDKRIDALREKINCFEDPAFTADYHDPEKRAIANAIT</sequence>
<evidence type="ECO:0000259" key="1">
    <source>
        <dbReference type="Pfam" id="PF19305"/>
    </source>
</evidence>
<dbReference type="EMBL" id="AZMM01013225">
    <property type="protein sequence ID" value="ETJ32310.1"/>
    <property type="molecule type" value="Genomic_DNA"/>
</dbReference>
<dbReference type="PANTHER" id="PTHR16943:SF8">
    <property type="entry name" value="2-METHYLCITRATE DEHYDRATASE"/>
    <property type="match status" value="1"/>
</dbReference>
<dbReference type="InterPro" id="IPR005656">
    <property type="entry name" value="MmgE_PrpD"/>
</dbReference>
<evidence type="ECO:0000313" key="2">
    <source>
        <dbReference type="EMBL" id="ETJ32310.1"/>
    </source>
</evidence>
<protein>
    <submittedName>
        <fullName evidence="2">2-methylcitrate dehydratase</fullName>
    </submittedName>
</protein>
<dbReference type="SUPFAM" id="SSF103378">
    <property type="entry name" value="2-methylcitrate dehydratase PrpD"/>
    <property type="match status" value="1"/>
</dbReference>
<accession>W1XS76</accession>
<dbReference type="PANTHER" id="PTHR16943">
    <property type="entry name" value="2-METHYLCITRATE DEHYDRATASE-RELATED"/>
    <property type="match status" value="1"/>
</dbReference>
<organism evidence="2">
    <name type="scientific">human gut metagenome</name>
    <dbReference type="NCBI Taxonomy" id="408170"/>
    <lineage>
        <taxon>unclassified sequences</taxon>
        <taxon>metagenomes</taxon>
        <taxon>organismal metagenomes</taxon>
    </lineage>
</organism>
<dbReference type="InterPro" id="IPR042188">
    <property type="entry name" value="MmgE/PrpD_sf_2"/>
</dbReference>
<feature type="non-terminal residue" evidence="2">
    <location>
        <position position="58"/>
    </location>
</feature>
<dbReference type="Gene3D" id="3.30.1330.120">
    <property type="entry name" value="2-methylcitrate dehydratase PrpD"/>
    <property type="match status" value="1"/>
</dbReference>
<dbReference type="InterPro" id="IPR036148">
    <property type="entry name" value="MmgE/PrpD_sf"/>
</dbReference>
<dbReference type="Pfam" id="PF19305">
    <property type="entry name" value="MmgE_PrpD_C"/>
    <property type="match status" value="1"/>
</dbReference>
<name>W1XS76_9ZZZZ</name>
<dbReference type="InterPro" id="IPR045337">
    <property type="entry name" value="MmgE_PrpD_C"/>
</dbReference>
<gene>
    <name evidence="2" type="ORF">Q604_UNBC13225G0001</name>
</gene>
<feature type="domain" description="MmgE/PrpD C-terminal" evidence="1">
    <location>
        <begin position="1"/>
        <end position="54"/>
    </location>
</feature>
<comment type="caution">
    <text evidence="2">The sequence shown here is derived from an EMBL/GenBank/DDBJ whole genome shotgun (WGS) entry which is preliminary data.</text>
</comment>
<dbReference type="GO" id="GO:0016829">
    <property type="term" value="F:lyase activity"/>
    <property type="evidence" value="ECO:0007669"/>
    <property type="project" value="InterPro"/>
</dbReference>
<proteinExistence type="predicted"/>